<dbReference type="GO" id="GO:0008768">
    <property type="term" value="F:UDP-sugar diphosphatase activity"/>
    <property type="evidence" value="ECO:0007669"/>
    <property type="project" value="TreeGrafter"/>
</dbReference>
<protein>
    <submittedName>
        <fullName evidence="4">5'-nucleotidase</fullName>
    </submittedName>
</protein>
<dbReference type="SUPFAM" id="SSF55816">
    <property type="entry name" value="5'-nucleotidase (syn. UDP-sugar hydrolase), C-terminal domain"/>
    <property type="match status" value="1"/>
</dbReference>
<dbReference type="EMBL" id="QGTJ01000002">
    <property type="protein sequence ID" value="PWV64501.1"/>
    <property type="molecule type" value="Genomic_DNA"/>
</dbReference>
<feature type="chain" id="PRO_5016440044" evidence="2">
    <location>
        <begin position="31"/>
        <end position="668"/>
    </location>
</feature>
<dbReference type="OrthoDB" id="9803927at2"/>
<keyword evidence="2" id="KW-0732">Signal</keyword>
<evidence type="ECO:0000259" key="3">
    <source>
        <dbReference type="Pfam" id="PF02872"/>
    </source>
</evidence>
<keyword evidence="5" id="KW-1185">Reference proteome</keyword>
<keyword evidence="1" id="KW-0472">Membrane</keyword>
<dbReference type="InterPro" id="IPR029052">
    <property type="entry name" value="Metallo-depent_PP-like"/>
</dbReference>
<dbReference type="SUPFAM" id="SSF56300">
    <property type="entry name" value="Metallo-dependent phosphatases"/>
    <property type="match status" value="1"/>
</dbReference>
<dbReference type="InterPro" id="IPR008334">
    <property type="entry name" value="5'-Nucleotdase_C"/>
</dbReference>
<feature type="domain" description="5'-Nucleotidase C-terminal" evidence="3">
    <location>
        <begin position="422"/>
        <end position="582"/>
    </location>
</feature>
<keyword evidence="1" id="KW-1133">Transmembrane helix</keyword>
<dbReference type="Gene3D" id="3.90.780.10">
    <property type="entry name" value="5'-Nucleotidase, C-terminal domain"/>
    <property type="match status" value="1"/>
</dbReference>
<gene>
    <name evidence="4" type="ORF">C7443_102150</name>
</gene>
<dbReference type="AlphaFoldDB" id="A0A317MYI8"/>
<dbReference type="InterPro" id="IPR006179">
    <property type="entry name" value="5_nucleotidase/apyrase"/>
</dbReference>
<evidence type="ECO:0000256" key="2">
    <source>
        <dbReference type="SAM" id="SignalP"/>
    </source>
</evidence>
<organism evidence="4 5">
    <name type="scientific">Plasticicumulans acidivorans</name>
    <dbReference type="NCBI Taxonomy" id="886464"/>
    <lineage>
        <taxon>Bacteria</taxon>
        <taxon>Pseudomonadati</taxon>
        <taxon>Pseudomonadota</taxon>
        <taxon>Gammaproteobacteria</taxon>
        <taxon>Candidatus Competibacteraceae</taxon>
        <taxon>Plasticicumulans</taxon>
    </lineage>
</organism>
<dbReference type="Pfam" id="PF02872">
    <property type="entry name" value="5_nucleotid_C"/>
    <property type="match status" value="1"/>
</dbReference>
<dbReference type="GO" id="GO:0030288">
    <property type="term" value="C:outer membrane-bounded periplasmic space"/>
    <property type="evidence" value="ECO:0007669"/>
    <property type="project" value="TreeGrafter"/>
</dbReference>
<dbReference type="Proteomes" id="UP000246569">
    <property type="component" value="Unassembled WGS sequence"/>
</dbReference>
<feature type="signal peptide" evidence="2">
    <location>
        <begin position="1"/>
        <end position="30"/>
    </location>
</feature>
<evidence type="ECO:0000313" key="5">
    <source>
        <dbReference type="Proteomes" id="UP000246569"/>
    </source>
</evidence>
<reference evidence="4 5" key="1">
    <citation type="submission" date="2018-05" db="EMBL/GenBank/DDBJ databases">
        <title>Genomic Encyclopedia of Type Strains, Phase IV (KMG-IV): sequencing the most valuable type-strain genomes for metagenomic binning, comparative biology and taxonomic classification.</title>
        <authorList>
            <person name="Goeker M."/>
        </authorList>
    </citation>
    <scope>NUCLEOTIDE SEQUENCE [LARGE SCALE GENOMIC DNA]</scope>
    <source>
        <strain evidence="4 5">DSM 23606</strain>
    </source>
</reference>
<sequence length="668" mass="69679">MTFKLLPTTDRWRCRLALAVSLALAWPAYAVPTAEDITLFHVGDQESWLISAQGNLYDAPSDALSYYGGAARLATLMQNERSEALAAGRSVLAVNAGDAFLPGPRLTASFANLANAAPGGGQDFYDAIVLRQLGFDSVTFGNHEFDLGSSVTAQFVAAANTPYLSANLDFSGNAALQALVDQQKIAPSLIVETSKGNKIAIVGATTPLLPTISSPDGVSVKNLDPAADADSNLLAMVPLLQAQIDQARADGATAVVLVSHLQNYQNELKLVPKLSGLDVFVSGGGHELMSDPGEPTIRGELPVIDGYPQVVTLDDGSKVLGVTSNFGNRYLGELNLSLDDQGRVVRDAAGVPVVGDGSGMLRVSGNPADPDFVAPDPVIDAQVVTPVREYIAALNQQIIGHSDMVLDGTRGSAPTAAAAIQFGVRNSETNLGDLVADAVRFTAKTDIAIQNGGGIRASINAGDVSVGDTFNVLPFTNLVVQLKDLSAEQVWKLMEYSLATASPDGAANGRFAQVSGMSIVYDTRRDALVLDADGNAVSGGRILSITLDDGTRLVENGVVNASARRVSLGTIDFTANGGDGYPFALLGLKPEALVDTLIYQEALLNYITAATADGGLGGVISADRYGVANPYDREGRLVDLAVAVPAPSALWLLPFGLLAGYVGRRRAA</sequence>
<dbReference type="Gene3D" id="3.60.21.10">
    <property type="match status" value="1"/>
</dbReference>
<proteinExistence type="predicted"/>
<evidence type="ECO:0000256" key="1">
    <source>
        <dbReference type="SAM" id="Phobius"/>
    </source>
</evidence>
<evidence type="ECO:0000313" key="4">
    <source>
        <dbReference type="EMBL" id="PWV64501.1"/>
    </source>
</evidence>
<dbReference type="PANTHER" id="PTHR11575:SF24">
    <property type="entry name" value="5'-NUCLEOTIDASE"/>
    <property type="match status" value="1"/>
</dbReference>
<keyword evidence="1" id="KW-0812">Transmembrane</keyword>
<comment type="caution">
    <text evidence="4">The sequence shown here is derived from an EMBL/GenBank/DDBJ whole genome shotgun (WGS) entry which is preliminary data.</text>
</comment>
<dbReference type="InterPro" id="IPR036907">
    <property type="entry name" value="5'-Nucleotdase_C_sf"/>
</dbReference>
<name>A0A317MYI8_9GAMM</name>
<dbReference type="GO" id="GO:0008253">
    <property type="term" value="F:5'-nucleotidase activity"/>
    <property type="evidence" value="ECO:0007669"/>
    <property type="project" value="TreeGrafter"/>
</dbReference>
<feature type="transmembrane region" description="Helical" evidence="1">
    <location>
        <begin position="640"/>
        <end position="662"/>
    </location>
</feature>
<dbReference type="PANTHER" id="PTHR11575">
    <property type="entry name" value="5'-NUCLEOTIDASE-RELATED"/>
    <property type="match status" value="1"/>
</dbReference>
<dbReference type="RefSeq" id="WP_110017160.1">
    <property type="nucleotide sequence ID" value="NZ_QGTJ01000002.1"/>
</dbReference>
<accession>A0A317MYI8</accession>
<dbReference type="GO" id="GO:0009166">
    <property type="term" value="P:nucleotide catabolic process"/>
    <property type="evidence" value="ECO:0007669"/>
    <property type="project" value="InterPro"/>
</dbReference>